<proteinExistence type="predicted"/>
<evidence type="ECO:0000259" key="1">
    <source>
        <dbReference type="Pfam" id="PF09084"/>
    </source>
</evidence>
<keyword evidence="3" id="KW-1185">Reference proteome</keyword>
<name>A0A2U1CH90_9BURK</name>
<evidence type="ECO:0000313" key="3">
    <source>
        <dbReference type="Proteomes" id="UP000246145"/>
    </source>
</evidence>
<sequence>MSTPQASMVLAVPDLISTSYFPTVAAVQLGVFQEEGLDVRLERISPVDRCMEALRDGSIQFAAASAHALPAAFPEWKGARLLAALSQNMYWFLVLRKNLQAKKGDISAVKGLHIGAAPWVDAGLKKLLADAGIDEERDGVKIGPVPGAFLGDNMNFGVAAAKALEAGLIDGFWANGMGAEVAVRSGAGDVVIDARRGDGPPQAKGYTFAALVASDAFIQAQPEAAAAAVRALVKTQQRLKADPGLAPKATQGIFPDEQTALIQALIVRDLPFYSPDISRQTIQSLNDFQTAMGLVAMPIAYEDAVATQFAHLWS</sequence>
<dbReference type="SUPFAM" id="SSF53850">
    <property type="entry name" value="Periplasmic binding protein-like II"/>
    <property type="match status" value="1"/>
</dbReference>
<dbReference type="AlphaFoldDB" id="A0A2U1CH90"/>
<dbReference type="PANTHER" id="PTHR30024">
    <property type="entry name" value="ALIPHATIC SULFONATES-BINDING PROTEIN-RELATED"/>
    <property type="match status" value="1"/>
</dbReference>
<dbReference type="STRING" id="1231391.GCA_000308195_01189"/>
<dbReference type="Gene3D" id="3.40.190.10">
    <property type="entry name" value="Periplasmic binding protein-like II"/>
    <property type="match status" value="2"/>
</dbReference>
<dbReference type="InterPro" id="IPR015168">
    <property type="entry name" value="SsuA/THI5"/>
</dbReference>
<gene>
    <name evidence="2" type="ORF">C7440_3859</name>
</gene>
<protein>
    <submittedName>
        <fullName evidence="2">ABC-type nitrate/sulfonate/bicarbonate transport system substrate-binding protein</fullName>
    </submittedName>
</protein>
<dbReference type="RefSeq" id="WP_243410983.1">
    <property type="nucleotide sequence ID" value="NZ_JACCEX010000009.1"/>
</dbReference>
<dbReference type="EMBL" id="QEKO01000011">
    <property type="protein sequence ID" value="PVY60260.1"/>
    <property type="molecule type" value="Genomic_DNA"/>
</dbReference>
<dbReference type="Pfam" id="PF09084">
    <property type="entry name" value="NMT1"/>
    <property type="match status" value="1"/>
</dbReference>
<evidence type="ECO:0000313" key="2">
    <source>
        <dbReference type="EMBL" id="PVY60260.1"/>
    </source>
</evidence>
<feature type="domain" description="SsuA/THI5-like" evidence="1">
    <location>
        <begin position="20"/>
        <end position="243"/>
    </location>
</feature>
<accession>A0A2U1CH90</accession>
<reference evidence="2 3" key="1">
    <citation type="submission" date="2018-04" db="EMBL/GenBank/DDBJ databases">
        <title>Genomic Encyclopedia of Type Strains, Phase IV (KMG-IV): sequencing the most valuable type-strain genomes for metagenomic binning, comparative biology and taxonomic classification.</title>
        <authorList>
            <person name="Goeker M."/>
        </authorList>
    </citation>
    <scope>NUCLEOTIDE SEQUENCE [LARGE SCALE GENOMIC DNA]</scope>
    <source>
        <strain evidence="2 3">DSM 10065</strain>
    </source>
</reference>
<organism evidence="2 3">
    <name type="scientific">Pusillimonas noertemannii</name>
    <dbReference type="NCBI Taxonomy" id="305977"/>
    <lineage>
        <taxon>Bacteria</taxon>
        <taxon>Pseudomonadati</taxon>
        <taxon>Pseudomonadota</taxon>
        <taxon>Betaproteobacteria</taxon>
        <taxon>Burkholderiales</taxon>
        <taxon>Alcaligenaceae</taxon>
        <taxon>Pusillimonas</taxon>
    </lineage>
</organism>
<dbReference type="Proteomes" id="UP000246145">
    <property type="component" value="Unassembled WGS sequence"/>
</dbReference>
<comment type="caution">
    <text evidence="2">The sequence shown here is derived from an EMBL/GenBank/DDBJ whole genome shotgun (WGS) entry which is preliminary data.</text>
</comment>